<dbReference type="Gramene" id="TraesCS7D03G0357800.1">
    <property type="protein sequence ID" value="TraesCS7D03G0357800.1.CDS"/>
    <property type="gene ID" value="TraesCS7D03G0357800"/>
</dbReference>
<feature type="region of interest" description="Disordered" evidence="1">
    <location>
        <begin position="47"/>
        <end position="71"/>
    </location>
</feature>
<proteinExistence type="predicted"/>
<sequence length="325" mass="33181">MAQYSFFFPEERKKLSSLHRYNKIEMMPAMGKDIHFGSSIGGAGGTNTANGGNGGSIGAPAPRADSCAKPQQELPSLTHQYAEQYVYAYPAPPAYGGPPKPPPAYRYGYGYGGGGSGGYGYGYSCPEPDGIWDEPAGAYGGGRYHPPQPPYYHGGGRGGYPSPQFGRGAGAGGYYSYHAGGGGGGGCGYPPAAGGGGGGGHGVSNAYGGPPQQKPHVSAGWLAAGAATAYGAYQHHMRKHHGGGGHGYRHGQGGGYDDGCSCGGDGYGYGCRGCAPHMHMRGEFEHQESTNIKYSAHHDGKCNDAASGPPVTVLDKCASQPTSGV</sequence>
<feature type="compositionally biased region" description="Gly residues" evidence="1">
    <location>
        <begin position="47"/>
        <end position="57"/>
    </location>
</feature>
<dbReference type="EnsemblPlants" id="TraesCS7D02G159500.1">
    <property type="protein sequence ID" value="TraesCS7D02G159500.1"/>
    <property type="gene ID" value="TraesCS7D02G159500"/>
</dbReference>
<evidence type="ECO:0000313" key="2">
    <source>
        <dbReference type="EnsemblPlants" id="TraesCS7D02G159500.1"/>
    </source>
</evidence>
<reference evidence="2" key="1">
    <citation type="submission" date="2018-08" db="EMBL/GenBank/DDBJ databases">
        <authorList>
            <person name="Rossello M."/>
        </authorList>
    </citation>
    <scope>NUCLEOTIDE SEQUENCE [LARGE SCALE GENOMIC DNA]</scope>
    <source>
        <strain evidence="2">cv. Chinese Spring</strain>
    </source>
</reference>
<dbReference type="OrthoDB" id="10640414at2759"/>
<keyword evidence="3" id="KW-1185">Reference proteome</keyword>
<name>A0A3B6TFQ2_WHEAT</name>
<dbReference type="Gramene" id="TraesCAD_scaffold_050210_01G000100.1">
    <property type="protein sequence ID" value="TraesCAD_scaffold_050210_01G000100.1"/>
    <property type="gene ID" value="TraesCAD_scaffold_050210_01G000100"/>
</dbReference>
<evidence type="ECO:0000256" key="1">
    <source>
        <dbReference type="SAM" id="MobiDB-lite"/>
    </source>
</evidence>
<dbReference type="STRING" id="4565.A0A3B6TFQ2"/>
<evidence type="ECO:0000313" key="3">
    <source>
        <dbReference type="Proteomes" id="UP000019116"/>
    </source>
</evidence>
<dbReference type="AlphaFoldDB" id="A0A3B6TFQ2"/>
<reference evidence="2" key="2">
    <citation type="submission" date="2018-10" db="UniProtKB">
        <authorList>
            <consortium name="EnsemblPlants"/>
        </authorList>
    </citation>
    <scope>IDENTIFICATION</scope>
</reference>
<dbReference type="Gramene" id="TraesCS7D02G159500.1">
    <property type="protein sequence ID" value="TraesCS7D02G159500.1"/>
    <property type="gene ID" value="TraesCS7D02G159500"/>
</dbReference>
<protein>
    <submittedName>
        <fullName evidence="2">Uncharacterized protein</fullName>
    </submittedName>
</protein>
<accession>A0A3B6TFQ2</accession>
<dbReference type="Gramene" id="TraesWEE_scaffold_034273_01G000100.1">
    <property type="protein sequence ID" value="TraesWEE_scaffold_034273_01G000100.1"/>
    <property type="gene ID" value="TraesWEE_scaffold_034273_01G000100"/>
</dbReference>
<dbReference type="Gramene" id="TraesROB_scaffold_027824_01G000100.1">
    <property type="protein sequence ID" value="TraesROB_scaffold_027824_01G000100.1"/>
    <property type="gene ID" value="TraesROB_scaffold_027824_01G000100"/>
</dbReference>
<organism evidence="2">
    <name type="scientific">Triticum aestivum</name>
    <name type="common">Wheat</name>
    <dbReference type="NCBI Taxonomy" id="4565"/>
    <lineage>
        <taxon>Eukaryota</taxon>
        <taxon>Viridiplantae</taxon>
        <taxon>Streptophyta</taxon>
        <taxon>Embryophyta</taxon>
        <taxon>Tracheophyta</taxon>
        <taxon>Spermatophyta</taxon>
        <taxon>Magnoliopsida</taxon>
        <taxon>Liliopsida</taxon>
        <taxon>Poales</taxon>
        <taxon>Poaceae</taxon>
        <taxon>BOP clade</taxon>
        <taxon>Pooideae</taxon>
        <taxon>Triticodae</taxon>
        <taxon>Triticeae</taxon>
        <taxon>Triticinae</taxon>
        <taxon>Triticum</taxon>
    </lineage>
</organism>
<dbReference type="Proteomes" id="UP000019116">
    <property type="component" value="Chromosome 7D"/>
</dbReference>
<dbReference type="Gramene" id="TraesCLE_scaffold_034588_01G000100.1">
    <property type="protein sequence ID" value="TraesCLE_scaffold_034588_01G000100.1"/>
    <property type="gene ID" value="TraesCLE_scaffold_034588_01G000100"/>
</dbReference>